<dbReference type="EMBL" id="JACHEH010000015">
    <property type="protein sequence ID" value="MBB6169900.1"/>
    <property type="molecule type" value="Genomic_DNA"/>
</dbReference>
<organism evidence="2 3">
    <name type="scientific">Chelatococcus composti</name>
    <dbReference type="NCBI Taxonomy" id="1743235"/>
    <lineage>
        <taxon>Bacteria</taxon>
        <taxon>Pseudomonadati</taxon>
        <taxon>Pseudomonadota</taxon>
        <taxon>Alphaproteobacteria</taxon>
        <taxon>Hyphomicrobiales</taxon>
        <taxon>Chelatococcaceae</taxon>
        <taxon>Chelatococcus</taxon>
    </lineage>
</organism>
<dbReference type="InterPro" id="IPR029068">
    <property type="entry name" value="Glyas_Bleomycin-R_OHBP_Dase"/>
</dbReference>
<dbReference type="InterPro" id="IPR037523">
    <property type="entry name" value="VOC_core"/>
</dbReference>
<evidence type="ECO:0000313" key="2">
    <source>
        <dbReference type="EMBL" id="MBB6169900.1"/>
    </source>
</evidence>
<sequence>MSKLVHFEITGRDSAALASFYARQFGYSDDPSPFVPDYHLLKADDGGVSGAVMPRTNKDQTVILWFEVADLDASLDAIVAAGGAVAGERNEIPGEGHVQYAADPEGNIIGLKQPLL</sequence>
<dbReference type="InterPro" id="IPR052164">
    <property type="entry name" value="Anthracycline_SecMetBiosynth"/>
</dbReference>
<evidence type="ECO:0000259" key="1">
    <source>
        <dbReference type="PROSITE" id="PS51819"/>
    </source>
</evidence>
<dbReference type="Gene3D" id="3.10.180.10">
    <property type="entry name" value="2,3-Dihydroxybiphenyl 1,2-Dioxygenase, domain 1"/>
    <property type="match status" value="1"/>
</dbReference>
<protein>
    <recommendedName>
        <fullName evidence="1">VOC domain-containing protein</fullName>
    </recommendedName>
</protein>
<comment type="caution">
    <text evidence="2">The sequence shown here is derived from an EMBL/GenBank/DDBJ whole genome shotgun (WGS) entry which is preliminary data.</text>
</comment>
<feature type="domain" description="VOC" evidence="1">
    <location>
        <begin position="3"/>
        <end position="114"/>
    </location>
</feature>
<gene>
    <name evidence="2" type="ORF">HNQ73_003555</name>
</gene>
<dbReference type="RefSeq" id="WP_183336706.1">
    <property type="nucleotide sequence ID" value="NZ_BMHX01000014.1"/>
</dbReference>
<dbReference type="SUPFAM" id="SSF54593">
    <property type="entry name" value="Glyoxalase/Bleomycin resistance protein/Dihydroxybiphenyl dioxygenase"/>
    <property type="match status" value="1"/>
</dbReference>
<reference evidence="2 3" key="1">
    <citation type="submission" date="2020-08" db="EMBL/GenBank/DDBJ databases">
        <title>Genomic Encyclopedia of Type Strains, Phase IV (KMG-IV): sequencing the most valuable type-strain genomes for metagenomic binning, comparative biology and taxonomic classification.</title>
        <authorList>
            <person name="Goeker M."/>
        </authorList>
    </citation>
    <scope>NUCLEOTIDE SEQUENCE [LARGE SCALE GENOMIC DNA]</scope>
    <source>
        <strain evidence="2 3">DSM 101465</strain>
    </source>
</reference>
<dbReference type="Proteomes" id="UP000588017">
    <property type="component" value="Unassembled WGS sequence"/>
</dbReference>
<evidence type="ECO:0000313" key="3">
    <source>
        <dbReference type="Proteomes" id="UP000588017"/>
    </source>
</evidence>
<name>A0A841KCI2_9HYPH</name>
<dbReference type="Pfam" id="PF18029">
    <property type="entry name" value="Glyoxalase_6"/>
    <property type="match status" value="1"/>
</dbReference>
<accession>A0A841KCI2</accession>
<dbReference type="AlphaFoldDB" id="A0A841KCI2"/>
<keyword evidence="3" id="KW-1185">Reference proteome</keyword>
<dbReference type="PROSITE" id="PS51819">
    <property type="entry name" value="VOC"/>
    <property type="match status" value="1"/>
</dbReference>
<dbReference type="InterPro" id="IPR041581">
    <property type="entry name" value="Glyoxalase_6"/>
</dbReference>
<dbReference type="PANTHER" id="PTHR33993">
    <property type="entry name" value="GLYOXALASE-RELATED"/>
    <property type="match status" value="1"/>
</dbReference>
<proteinExistence type="predicted"/>